<dbReference type="RefSeq" id="WP_086333970.1">
    <property type="nucleotide sequence ID" value="NZ_CP018791.1"/>
</dbReference>
<dbReference type="InterPro" id="IPR012337">
    <property type="entry name" value="RNaseH-like_sf"/>
</dbReference>
<dbReference type="AlphaFoldDB" id="A0A1X9T2G6"/>
<gene>
    <name evidence="1" type="ORF">CVIC8964_1337</name>
</gene>
<proteinExistence type="predicted"/>
<name>A0A1X9T2G6_9BACT</name>
<evidence type="ECO:0000313" key="1">
    <source>
        <dbReference type="EMBL" id="ARR02724.1"/>
    </source>
</evidence>
<dbReference type="OrthoDB" id="573331at2"/>
<dbReference type="CDD" id="cd22992">
    <property type="entry name" value="MOC1"/>
    <property type="match status" value="1"/>
</dbReference>
<evidence type="ECO:0000313" key="2">
    <source>
        <dbReference type="Proteomes" id="UP000194265"/>
    </source>
</evidence>
<dbReference type="SUPFAM" id="SSF53098">
    <property type="entry name" value="Ribonuclease H-like"/>
    <property type="match status" value="1"/>
</dbReference>
<dbReference type="STRING" id="1660074.CVIC8964_1337"/>
<dbReference type="Proteomes" id="UP000194265">
    <property type="component" value="Chromosome"/>
</dbReference>
<dbReference type="GO" id="GO:0003676">
    <property type="term" value="F:nucleic acid binding"/>
    <property type="evidence" value="ECO:0007669"/>
    <property type="project" value="InterPro"/>
</dbReference>
<accession>A0A1X9T2G6</accession>
<dbReference type="Gene3D" id="3.30.420.10">
    <property type="entry name" value="Ribonuclease H-like superfamily/Ribonuclease H"/>
    <property type="match status" value="1"/>
</dbReference>
<dbReference type="InterPro" id="IPR036397">
    <property type="entry name" value="RNaseH_sf"/>
</dbReference>
<sequence length="158" mass="17511">MVESWFIGIDPGKSGAMAVVRKDKTTDIYDFDLDLYIEILKDIKEVSNIISIYLGVEKVHSMPNQGVSSTFTFGQRLGEIEGVLKTIGFKYELIPPQVWQKSCGIPPKSDKKVIASIISSYFPLANLNGPRGGLKDGRSDALGIAYYLKQKHKENING</sequence>
<reference evidence="1 2" key="1">
    <citation type="journal article" date="2017" name="Genome Biol. Evol.">
        <title>Comparative Genomic Analysis Identifies a Campylobacter Clade Deficient in Selenium Metabolism.</title>
        <authorList>
            <person name="Miller W.G."/>
            <person name="Yee E."/>
            <person name="Lopes B.S."/>
            <person name="Chapman M.H."/>
            <person name="Huynh S."/>
            <person name="Bono J.L."/>
            <person name="Parker C.T."/>
            <person name="Strachan N.J.C."/>
            <person name="Forbes K.J."/>
        </authorList>
    </citation>
    <scope>NUCLEOTIDE SEQUENCE [LARGE SCALE GENOMIC DNA]</scope>
    <source>
        <strain evidence="1 2">RM8964</strain>
    </source>
</reference>
<organism evidence="1 2">
    <name type="scientific">Campylobacter vicugnae</name>
    <dbReference type="NCBI Taxonomy" id="1660076"/>
    <lineage>
        <taxon>Bacteria</taxon>
        <taxon>Pseudomonadati</taxon>
        <taxon>Campylobacterota</taxon>
        <taxon>Epsilonproteobacteria</taxon>
        <taxon>Campylobacterales</taxon>
        <taxon>Campylobacteraceae</taxon>
        <taxon>Campylobacter</taxon>
    </lineage>
</organism>
<protein>
    <submittedName>
        <fullName evidence="1">Uncharacterized protein</fullName>
    </submittedName>
</protein>
<dbReference type="EMBL" id="CP018791">
    <property type="protein sequence ID" value="ARR02724.1"/>
    <property type="molecule type" value="Genomic_DNA"/>
</dbReference>